<keyword evidence="6" id="KW-1185">Reference proteome</keyword>
<keyword evidence="2" id="KW-0863">Zinc-finger</keyword>
<evidence type="ECO:0000313" key="5">
    <source>
        <dbReference type="EMBL" id="AEI50661.1"/>
    </source>
</evidence>
<dbReference type="InterPro" id="IPR034154">
    <property type="entry name" value="TOPRIM_DnaG/twinkle"/>
</dbReference>
<dbReference type="SMART" id="SM00400">
    <property type="entry name" value="ZnF_CHCC"/>
    <property type="match status" value="1"/>
</dbReference>
<dbReference type="GO" id="GO:0008270">
    <property type="term" value="F:zinc ion binding"/>
    <property type="evidence" value="ECO:0007669"/>
    <property type="project" value="UniProtKB-KW"/>
</dbReference>
<dbReference type="GO" id="GO:0006269">
    <property type="term" value="P:DNA replication, synthesis of primer"/>
    <property type="evidence" value="ECO:0007669"/>
    <property type="project" value="TreeGrafter"/>
</dbReference>
<dbReference type="InterPro" id="IPR036977">
    <property type="entry name" value="DNA_primase_Znf_CHC2"/>
</dbReference>
<proteinExistence type="predicted"/>
<gene>
    <name evidence="5" type="ordered locus">Runsl_4323</name>
</gene>
<evidence type="ECO:0000256" key="3">
    <source>
        <dbReference type="ARBA" id="ARBA00022833"/>
    </source>
</evidence>
<dbReference type="SUPFAM" id="SSF56731">
    <property type="entry name" value="DNA primase core"/>
    <property type="match status" value="1"/>
</dbReference>
<feature type="domain" description="Zinc finger CHC2-type" evidence="4">
    <location>
        <begin position="42"/>
        <end position="89"/>
    </location>
</feature>
<dbReference type="InterPro" id="IPR050219">
    <property type="entry name" value="DnaG_primase"/>
</dbReference>
<dbReference type="Proteomes" id="UP000000493">
    <property type="component" value="Chromosome"/>
</dbReference>
<organism evidence="5 6">
    <name type="scientific">Runella slithyformis (strain ATCC 29530 / DSM 19594 / LMG 11500 / NCIMB 11436 / LSU 4)</name>
    <dbReference type="NCBI Taxonomy" id="761193"/>
    <lineage>
        <taxon>Bacteria</taxon>
        <taxon>Pseudomonadati</taxon>
        <taxon>Bacteroidota</taxon>
        <taxon>Cytophagia</taxon>
        <taxon>Cytophagales</taxon>
        <taxon>Spirosomataceae</taxon>
        <taxon>Runella</taxon>
    </lineage>
</organism>
<keyword evidence="3" id="KW-0862">Zinc</keyword>
<name>A0A7U3ZNW1_RUNSL</name>
<dbReference type="Pfam" id="PF13155">
    <property type="entry name" value="Toprim_2"/>
    <property type="match status" value="1"/>
</dbReference>
<keyword evidence="1" id="KW-0479">Metal-binding</keyword>
<dbReference type="EMBL" id="CP002859">
    <property type="protein sequence ID" value="AEI50661.1"/>
    <property type="molecule type" value="Genomic_DNA"/>
</dbReference>
<dbReference type="GO" id="GO:0005737">
    <property type="term" value="C:cytoplasm"/>
    <property type="evidence" value="ECO:0007669"/>
    <property type="project" value="TreeGrafter"/>
</dbReference>
<dbReference type="Gene3D" id="3.90.580.10">
    <property type="entry name" value="Zinc finger, CHC2-type domain"/>
    <property type="match status" value="1"/>
</dbReference>
<dbReference type="KEGG" id="rsi:Runsl_4323"/>
<dbReference type="RefSeq" id="WP_013929957.1">
    <property type="nucleotide sequence ID" value="NC_015703.1"/>
</dbReference>
<evidence type="ECO:0000256" key="2">
    <source>
        <dbReference type="ARBA" id="ARBA00022771"/>
    </source>
</evidence>
<dbReference type="InterPro" id="IPR002694">
    <property type="entry name" value="Znf_CHC2"/>
</dbReference>
<reference evidence="6" key="1">
    <citation type="submission" date="2011-06" db="EMBL/GenBank/DDBJ databases">
        <title>The complete genome of chromosome of Runella slithyformis DSM 19594.</title>
        <authorList>
            <consortium name="US DOE Joint Genome Institute (JGI-PGF)"/>
            <person name="Lucas S."/>
            <person name="Han J."/>
            <person name="Lapidus A."/>
            <person name="Bruce D."/>
            <person name="Goodwin L."/>
            <person name="Pitluck S."/>
            <person name="Peters L."/>
            <person name="Kyrpides N."/>
            <person name="Mavromatis K."/>
            <person name="Ivanova N."/>
            <person name="Ovchinnikova G."/>
            <person name="Zhang X."/>
            <person name="Misra M."/>
            <person name="Detter J.C."/>
            <person name="Tapia R."/>
            <person name="Han C."/>
            <person name="Land M."/>
            <person name="Hauser L."/>
            <person name="Markowitz V."/>
            <person name="Cheng J.-F."/>
            <person name="Hugenholtz P."/>
            <person name="Woyke T."/>
            <person name="Wu D."/>
            <person name="Tindall B."/>
            <person name="Faehrich R."/>
            <person name="Brambilla E."/>
            <person name="Klenk H.-P."/>
            <person name="Eisen J.A."/>
        </authorList>
    </citation>
    <scope>NUCLEOTIDE SEQUENCE [LARGE SCALE GENOMIC DNA]</scope>
    <source>
        <strain evidence="6">ATCC 29530 / DSM 19594 / LMG 11500 / NCIMB 11436 / LSU 4</strain>
    </source>
</reference>
<dbReference type="Gene3D" id="3.40.1360.10">
    <property type="match status" value="1"/>
</dbReference>
<evidence type="ECO:0000313" key="6">
    <source>
        <dbReference type="Proteomes" id="UP000000493"/>
    </source>
</evidence>
<dbReference type="GO" id="GO:0003899">
    <property type="term" value="F:DNA-directed RNA polymerase activity"/>
    <property type="evidence" value="ECO:0007669"/>
    <property type="project" value="InterPro"/>
</dbReference>
<evidence type="ECO:0000259" key="4">
    <source>
        <dbReference type="SMART" id="SM00400"/>
    </source>
</evidence>
<dbReference type="AlphaFoldDB" id="A0A7U3ZNW1"/>
<dbReference type="CDD" id="cd01029">
    <property type="entry name" value="TOPRIM_primases"/>
    <property type="match status" value="1"/>
</dbReference>
<evidence type="ECO:0000256" key="1">
    <source>
        <dbReference type="ARBA" id="ARBA00022723"/>
    </source>
</evidence>
<accession>A0A7U3ZNW1</accession>
<sequence length="293" mass="33508">MINPELVQQAQAVSIVDYLASRGIEPVKAVGKELVYFSPLREEKNPSFFVNPTKNKFHDHTNEDHKGNVFRLVQLLEQCNFPQAVAKLLEFDGEPVKEYAHLFLSATETKAQLKQQTIITPLRNPVLLNYVRERGIPHSMATKYLQEVMTTRNDRSYFTVGFANDSGGFAIRNKYFKGCEGASDITTFDLPGRKTVLVFEGCFDFLSAMVYRQLQAPNLPVVVLNSTSNRKKAVEYLKQFEEVKCFLDRDKPGMDCFRLMLERDGLPVKDCSTLYEGFKDFNEFLMKVAQNND</sequence>
<dbReference type="PANTHER" id="PTHR30313:SF2">
    <property type="entry name" value="DNA PRIMASE"/>
    <property type="match status" value="1"/>
</dbReference>
<reference evidence="5 6" key="2">
    <citation type="journal article" date="2012" name="Stand. Genomic Sci.">
        <title>Complete genome sequence of the aquatic bacterium Runella slithyformis type strain (LSU 4(T)).</title>
        <authorList>
            <person name="Copeland A."/>
            <person name="Zhang X."/>
            <person name="Misra M."/>
            <person name="Lapidus A."/>
            <person name="Nolan M."/>
            <person name="Lucas S."/>
            <person name="Deshpande S."/>
            <person name="Cheng J.F."/>
            <person name="Tapia R."/>
            <person name="Goodwin L.A."/>
            <person name="Pitluck S."/>
            <person name="Liolios K."/>
            <person name="Pagani I."/>
            <person name="Ivanova N."/>
            <person name="Mikhailova N."/>
            <person name="Pati A."/>
            <person name="Chen A."/>
            <person name="Palaniappan K."/>
            <person name="Land M."/>
            <person name="Hauser L."/>
            <person name="Pan C."/>
            <person name="Jeffries C.D."/>
            <person name="Detter J.C."/>
            <person name="Brambilla E.M."/>
            <person name="Rohde M."/>
            <person name="Djao O.D."/>
            <person name="Goker M."/>
            <person name="Sikorski J."/>
            <person name="Tindall B.J."/>
            <person name="Woyke T."/>
            <person name="Bristow J."/>
            <person name="Eisen J.A."/>
            <person name="Markowitz V."/>
            <person name="Hugenholtz P."/>
            <person name="Kyrpides N.C."/>
            <person name="Klenk H.P."/>
            <person name="Mavromatis K."/>
        </authorList>
    </citation>
    <scope>NUCLEOTIDE SEQUENCE [LARGE SCALE GENOMIC DNA]</scope>
    <source>
        <strain evidence="6">ATCC 29530 / DSM 19594 / LMG 11500 / NCIMB 11436 / LSU 4</strain>
    </source>
</reference>
<protein>
    <submittedName>
        <fullName evidence="5">DNA primase</fullName>
    </submittedName>
</protein>
<dbReference type="Pfam" id="PF01807">
    <property type="entry name" value="Zn_ribbon_DnaG"/>
    <property type="match status" value="1"/>
</dbReference>
<dbReference type="GO" id="GO:0003677">
    <property type="term" value="F:DNA binding"/>
    <property type="evidence" value="ECO:0007669"/>
    <property type="project" value="InterPro"/>
</dbReference>
<dbReference type="SUPFAM" id="SSF57783">
    <property type="entry name" value="Zinc beta-ribbon"/>
    <property type="match status" value="1"/>
</dbReference>
<dbReference type="PANTHER" id="PTHR30313">
    <property type="entry name" value="DNA PRIMASE"/>
    <property type="match status" value="1"/>
</dbReference>